<dbReference type="PANTHER" id="PTHR30472">
    <property type="entry name" value="FERRIC ENTEROBACTIN TRANSPORT SYSTEM PERMEASE PROTEIN"/>
    <property type="match status" value="1"/>
</dbReference>
<feature type="transmembrane region" description="Helical" evidence="8">
    <location>
        <begin position="281"/>
        <end position="304"/>
    </location>
</feature>
<feature type="transmembrane region" description="Helical" evidence="8">
    <location>
        <begin position="120"/>
        <end position="139"/>
    </location>
</feature>
<dbReference type="InterPro" id="IPR000522">
    <property type="entry name" value="ABC_transptr_permease_BtuC"/>
</dbReference>
<keyword evidence="4" id="KW-1003">Cell membrane</keyword>
<evidence type="ECO:0000256" key="3">
    <source>
        <dbReference type="ARBA" id="ARBA00022448"/>
    </source>
</evidence>
<evidence type="ECO:0000256" key="4">
    <source>
        <dbReference type="ARBA" id="ARBA00022475"/>
    </source>
</evidence>
<keyword evidence="3" id="KW-0813">Transport</keyword>
<dbReference type="InterPro" id="IPR037294">
    <property type="entry name" value="ABC_BtuC-like"/>
</dbReference>
<evidence type="ECO:0000256" key="8">
    <source>
        <dbReference type="SAM" id="Phobius"/>
    </source>
</evidence>
<feature type="transmembrane region" description="Helical" evidence="8">
    <location>
        <begin position="61"/>
        <end position="81"/>
    </location>
</feature>
<reference evidence="10" key="1">
    <citation type="submission" date="2016-10" db="EMBL/GenBank/DDBJ databases">
        <authorList>
            <person name="Varghese N."/>
            <person name="Submissions S."/>
        </authorList>
    </citation>
    <scope>NUCLEOTIDE SEQUENCE [LARGE SCALE GENOMIC DNA]</scope>
    <source>
        <strain evidence="10">FP5</strain>
    </source>
</reference>
<feature type="transmembrane region" description="Helical" evidence="8">
    <location>
        <begin position="93"/>
        <end position="114"/>
    </location>
</feature>
<dbReference type="AlphaFoldDB" id="A0A1I2RXV5"/>
<evidence type="ECO:0000256" key="7">
    <source>
        <dbReference type="ARBA" id="ARBA00023136"/>
    </source>
</evidence>
<dbReference type="GO" id="GO:0022857">
    <property type="term" value="F:transmembrane transporter activity"/>
    <property type="evidence" value="ECO:0007669"/>
    <property type="project" value="InterPro"/>
</dbReference>
<comment type="subcellular location">
    <subcellularLocation>
        <location evidence="1">Cell membrane</location>
        <topology evidence="1">Multi-pass membrane protein</topology>
    </subcellularLocation>
</comment>
<dbReference type="OrthoDB" id="9811721at2"/>
<comment type="similarity">
    <text evidence="2">Belongs to the binding-protein-dependent transport system permease family. FecCD subfamily.</text>
</comment>
<dbReference type="FunFam" id="1.10.3470.10:FF:000001">
    <property type="entry name" value="Vitamin B12 ABC transporter permease BtuC"/>
    <property type="match status" value="1"/>
</dbReference>
<keyword evidence="6 8" id="KW-1133">Transmembrane helix</keyword>
<evidence type="ECO:0000256" key="2">
    <source>
        <dbReference type="ARBA" id="ARBA00007935"/>
    </source>
</evidence>
<keyword evidence="10" id="KW-1185">Reference proteome</keyword>
<evidence type="ECO:0000256" key="5">
    <source>
        <dbReference type="ARBA" id="ARBA00022692"/>
    </source>
</evidence>
<name>A0A1I2RXV5_9BACI</name>
<dbReference type="SUPFAM" id="SSF81345">
    <property type="entry name" value="ABC transporter involved in vitamin B12 uptake, BtuC"/>
    <property type="match status" value="1"/>
</dbReference>
<sequence length="334" mass="35194">MVLHSTAWKGIGIFIGVLVLLLSTLASVILGYTDVNFTDVYEAFFHFDQSNKHIIITDVRFPRAIIAACVGASLAMAGVLMQALTRNALASPGIFGVNAGASFLVVLAIAYLPAVPLGGLTWISFAGAALAAITVYAIGSIGREGLTPMRLTLAGAAIAALFSSFTQGMLVLNEKALDEVLFWLAGSVQGRDLQHLIPVLPYLAAAWLGALFIARHINILLMGEDVAQGLGQRTVWIKAVTGLIIILLAGGAVAVAGPIGFVGIVVPHFARWMVGQDHRWVVPYSGILGAVLLLLADIGARYVIMPEEVPVGVMTAVIGTPFFFYIARKGGESS</sequence>
<dbReference type="Proteomes" id="UP000198897">
    <property type="component" value="Unassembled WGS sequence"/>
</dbReference>
<dbReference type="CDD" id="cd06550">
    <property type="entry name" value="TM_ABC_iron-siderophores_like"/>
    <property type="match status" value="1"/>
</dbReference>
<dbReference type="GO" id="GO:0005886">
    <property type="term" value="C:plasma membrane"/>
    <property type="evidence" value="ECO:0007669"/>
    <property type="project" value="UniProtKB-SubCell"/>
</dbReference>
<accession>A0A1I2RXV5</accession>
<evidence type="ECO:0000256" key="6">
    <source>
        <dbReference type="ARBA" id="ARBA00022989"/>
    </source>
</evidence>
<dbReference type="RefSeq" id="WP_089753971.1">
    <property type="nucleotide sequence ID" value="NZ_FOOG01000044.1"/>
</dbReference>
<gene>
    <name evidence="9" type="ORF">SAMN05216353_1447</name>
</gene>
<evidence type="ECO:0000313" key="10">
    <source>
        <dbReference type="Proteomes" id="UP000198897"/>
    </source>
</evidence>
<dbReference type="EMBL" id="FOOG01000044">
    <property type="protein sequence ID" value="SFG44893.1"/>
    <property type="molecule type" value="Genomic_DNA"/>
</dbReference>
<feature type="transmembrane region" description="Helical" evidence="8">
    <location>
        <begin position="12"/>
        <end position="32"/>
    </location>
</feature>
<protein>
    <submittedName>
        <fullName evidence="9">Iron complex transport system permease protein</fullName>
    </submittedName>
</protein>
<evidence type="ECO:0000313" key="9">
    <source>
        <dbReference type="EMBL" id="SFG44893.1"/>
    </source>
</evidence>
<keyword evidence="7 8" id="KW-0472">Membrane</keyword>
<dbReference type="Gene3D" id="1.10.3470.10">
    <property type="entry name" value="ABC transporter involved in vitamin B12 uptake, BtuC"/>
    <property type="match status" value="1"/>
</dbReference>
<dbReference type="Pfam" id="PF01032">
    <property type="entry name" value="FecCD"/>
    <property type="match status" value="1"/>
</dbReference>
<evidence type="ECO:0000256" key="1">
    <source>
        <dbReference type="ARBA" id="ARBA00004651"/>
    </source>
</evidence>
<feature type="transmembrane region" description="Helical" evidence="8">
    <location>
        <begin position="151"/>
        <end position="173"/>
    </location>
</feature>
<feature type="transmembrane region" description="Helical" evidence="8">
    <location>
        <begin position="311"/>
        <end position="327"/>
    </location>
</feature>
<feature type="transmembrane region" description="Helical" evidence="8">
    <location>
        <begin position="193"/>
        <end position="214"/>
    </location>
</feature>
<feature type="transmembrane region" description="Helical" evidence="8">
    <location>
        <begin position="235"/>
        <end position="261"/>
    </location>
</feature>
<keyword evidence="5 8" id="KW-0812">Transmembrane</keyword>
<proteinExistence type="inferred from homology"/>
<dbReference type="GO" id="GO:0033214">
    <property type="term" value="P:siderophore-iron import into cell"/>
    <property type="evidence" value="ECO:0007669"/>
    <property type="project" value="TreeGrafter"/>
</dbReference>
<organism evidence="9 10">
    <name type="scientific">Halobacillus alkaliphilus</name>
    <dbReference type="NCBI Taxonomy" id="396056"/>
    <lineage>
        <taxon>Bacteria</taxon>
        <taxon>Bacillati</taxon>
        <taxon>Bacillota</taxon>
        <taxon>Bacilli</taxon>
        <taxon>Bacillales</taxon>
        <taxon>Bacillaceae</taxon>
        <taxon>Halobacillus</taxon>
    </lineage>
</organism>
<dbReference type="PANTHER" id="PTHR30472:SF65">
    <property type="entry name" value="SIDEROPHORE TRANSPORT SYSTEM PERMEASE PROTEIN YFIZ-RELATED"/>
    <property type="match status" value="1"/>
</dbReference>